<gene>
    <name evidence="2" type="ORF">AS202_19615</name>
</gene>
<dbReference type="Pfam" id="PF08867">
    <property type="entry name" value="FRG"/>
    <property type="match status" value="1"/>
</dbReference>
<feature type="domain" description="FRG" evidence="1">
    <location>
        <begin position="27"/>
        <end position="123"/>
    </location>
</feature>
<dbReference type="AlphaFoldDB" id="A0AAI8C7R7"/>
<protein>
    <recommendedName>
        <fullName evidence="1">FRG domain-containing protein</fullName>
    </recommendedName>
</protein>
<proteinExistence type="predicted"/>
<sequence>MFRNTTTIHKVKDIVSAIKLAEELSIKNEYDFFRGQRKIYDLLPTIKRENVDQKESILKLKKFDNWIHNTPELKSLHNNQISILAVAQHYGMNTNLIDFSYSPRIAGYFASDGAKNGDYGEIICLNKKKFTESWLEINDFYFKHNNILLTEIIEIEVKNLWRLEAQKGLFLKSQIDSTVLEMFSHFLRIQFPQNENIISPIDESEVYPKNKSHLEVLLDQFSLIESYSDRFKNFHENYDVIINTSESEILNEVNSYFIDDILPPILNSWLFETQKQWLCEPYEKVDLVKNKFIAKLVIPNMSNHVEFERNIQEQLYSIFKSNNSSKSIIDWQLVFENNLECYLRPEEDDFALDEVKEIIDVIYSGMRLLPFTIDNIIISITKFIVMAKFSATTIIEDWIGIETEGNGIRGRGFCSKEKVKNTLRNDYYDYIKKEKLLEKKELEVKEILFTSRNINRFFEFDNFLKLFVEDIIPSQAVCRIEEKNLNLNPMKIYVMGLS</sequence>
<dbReference type="InterPro" id="IPR014966">
    <property type="entry name" value="FRG-dom"/>
</dbReference>
<organism evidence="2 3">
    <name type="scientific">Myroides odoratimimus</name>
    <dbReference type="NCBI Taxonomy" id="76832"/>
    <lineage>
        <taxon>Bacteria</taxon>
        <taxon>Pseudomonadati</taxon>
        <taxon>Bacteroidota</taxon>
        <taxon>Flavobacteriia</taxon>
        <taxon>Flavobacteriales</taxon>
        <taxon>Flavobacteriaceae</taxon>
        <taxon>Myroides</taxon>
    </lineage>
</organism>
<dbReference type="EMBL" id="CP013690">
    <property type="protein sequence ID" value="ALU28218.1"/>
    <property type="molecule type" value="Genomic_DNA"/>
</dbReference>
<reference evidence="2 3" key="1">
    <citation type="journal article" date="2016" name="J. Zhejiang Univ. Sci. B">
        <title>Antibiotic resistance mechanisms of Myroides sp.</title>
        <authorList>
            <person name="Hu S."/>
            <person name="Yuan S."/>
            <person name="Qu H."/>
            <person name="Jiang T."/>
            <person name="Zhou Y."/>
            <person name="Wang M."/>
            <person name="Ming D."/>
        </authorList>
    </citation>
    <scope>NUCLEOTIDE SEQUENCE [LARGE SCALE GENOMIC DNA]</scope>
    <source>
        <strain evidence="2 3">PR63039</strain>
    </source>
</reference>
<dbReference type="SMART" id="SM00901">
    <property type="entry name" value="FRG"/>
    <property type="match status" value="1"/>
</dbReference>
<evidence type="ECO:0000313" key="2">
    <source>
        <dbReference type="EMBL" id="ALU28218.1"/>
    </source>
</evidence>
<dbReference type="KEGG" id="mod:AS202_19615"/>
<dbReference type="RefSeq" id="WP_058699989.1">
    <property type="nucleotide sequence ID" value="NZ_CP013690.1"/>
</dbReference>
<accession>A0AAI8C7R7</accession>
<evidence type="ECO:0000259" key="1">
    <source>
        <dbReference type="SMART" id="SM00901"/>
    </source>
</evidence>
<dbReference type="Proteomes" id="UP000069030">
    <property type="component" value="Chromosome"/>
</dbReference>
<name>A0AAI8C7R7_9FLAO</name>
<evidence type="ECO:0000313" key="3">
    <source>
        <dbReference type="Proteomes" id="UP000069030"/>
    </source>
</evidence>